<dbReference type="GO" id="GO:0051879">
    <property type="term" value="F:Hsp90 protein binding"/>
    <property type="evidence" value="ECO:0007669"/>
    <property type="project" value="TreeGrafter"/>
</dbReference>
<evidence type="ECO:0000256" key="1">
    <source>
        <dbReference type="ARBA" id="ARBA00006133"/>
    </source>
</evidence>
<dbReference type="GO" id="GO:0005829">
    <property type="term" value="C:cytosol"/>
    <property type="evidence" value="ECO:0007669"/>
    <property type="project" value="TreeGrafter"/>
</dbReference>
<name>A0AAW0FQH6_9APHY</name>
<dbReference type="PANTHER" id="PTHR15830:SF10">
    <property type="entry name" value="TELOMERE LENGTH REGULATION PROTEIN TEL2 HOMOLOG"/>
    <property type="match status" value="1"/>
</dbReference>
<feature type="domain" description="Telomere length regulation protein conserved" evidence="3">
    <location>
        <begin position="44"/>
        <end position="130"/>
    </location>
</feature>
<organism evidence="4 5">
    <name type="scientific">Cerrena zonata</name>
    <dbReference type="NCBI Taxonomy" id="2478898"/>
    <lineage>
        <taxon>Eukaryota</taxon>
        <taxon>Fungi</taxon>
        <taxon>Dikarya</taxon>
        <taxon>Basidiomycota</taxon>
        <taxon>Agaricomycotina</taxon>
        <taxon>Agaricomycetes</taxon>
        <taxon>Polyporales</taxon>
        <taxon>Cerrenaceae</taxon>
        <taxon>Cerrena</taxon>
    </lineage>
</organism>
<comment type="caution">
    <text evidence="4">The sequence shown here is derived from an EMBL/GenBank/DDBJ whole genome shotgun (WGS) entry which is preliminary data.</text>
</comment>
<dbReference type="AlphaFoldDB" id="A0AAW0FQH6"/>
<evidence type="ECO:0000256" key="2">
    <source>
        <dbReference type="SAM" id="MobiDB-lite"/>
    </source>
</evidence>
<protein>
    <recommendedName>
        <fullName evidence="3">Telomere length regulation protein conserved domain-containing protein</fullName>
    </recommendedName>
</protein>
<dbReference type="InterPro" id="IPR019337">
    <property type="entry name" value="Telomere_length_regulation_dom"/>
</dbReference>
<feature type="region of interest" description="Disordered" evidence="2">
    <location>
        <begin position="13"/>
        <end position="39"/>
    </location>
</feature>
<sequence>MNDITSQFEFALKSNKADSDDDSVIDSDDEDDPTIGPKPQVARPIYIKDLLDYITTDSKDDQAFEKRKLALTYGPTLIRQKAGFGNDLQFYSDDLLTNLAGLTNTFDDAEFESQRLANLIAVVSSNPDSGIRQRMCLLSTLSLSARELKGFEDDIVTLTFKKSSFPSKMLPGNLHNKYLALENGYSNNEKIIDYGLGDIQHTIQDELMQEASEEANDQLAGGKVLRISRNLTKKREKSASLITKPTSPEFNAVVGMSGMNPAAK</sequence>
<proteinExistence type="inferred from homology"/>
<dbReference type="EMBL" id="JASBNA010000049">
    <property type="protein sequence ID" value="KAK7680469.1"/>
    <property type="molecule type" value="Genomic_DNA"/>
</dbReference>
<dbReference type="GO" id="GO:0042162">
    <property type="term" value="F:telomeric DNA binding"/>
    <property type="evidence" value="ECO:0007669"/>
    <property type="project" value="TreeGrafter"/>
</dbReference>
<feature type="compositionally biased region" description="Acidic residues" evidence="2">
    <location>
        <begin position="19"/>
        <end position="33"/>
    </location>
</feature>
<accession>A0AAW0FQH6</accession>
<dbReference type="Gene3D" id="1.25.40.720">
    <property type="entry name" value="Telomere length regulation protein 2, C-terminal domain"/>
    <property type="match status" value="1"/>
</dbReference>
<comment type="similarity">
    <text evidence="1">Belongs to the TEL2 family.</text>
</comment>
<dbReference type="Pfam" id="PF10193">
    <property type="entry name" value="Telomere_reg-2"/>
    <property type="match status" value="1"/>
</dbReference>
<dbReference type="PANTHER" id="PTHR15830">
    <property type="entry name" value="TELOMERE LENGTH REGULATION PROTEIN TEL2 FAMILY MEMBER"/>
    <property type="match status" value="1"/>
</dbReference>
<dbReference type="InterPro" id="IPR038528">
    <property type="entry name" value="TEL2_C_sf"/>
</dbReference>
<dbReference type="Proteomes" id="UP001385951">
    <property type="component" value="Unassembled WGS sequence"/>
</dbReference>
<gene>
    <name evidence="4" type="ORF">QCA50_016467</name>
</gene>
<reference evidence="4 5" key="1">
    <citation type="submission" date="2022-09" db="EMBL/GenBank/DDBJ databases">
        <authorList>
            <person name="Palmer J.M."/>
        </authorList>
    </citation>
    <scope>NUCLEOTIDE SEQUENCE [LARGE SCALE GENOMIC DNA]</scope>
    <source>
        <strain evidence="4 5">DSM 7382</strain>
    </source>
</reference>
<dbReference type="InterPro" id="IPR051970">
    <property type="entry name" value="TEL2_Regulation"/>
</dbReference>
<evidence type="ECO:0000313" key="5">
    <source>
        <dbReference type="Proteomes" id="UP001385951"/>
    </source>
</evidence>
<evidence type="ECO:0000259" key="3">
    <source>
        <dbReference type="Pfam" id="PF10193"/>
    </source>
</evidence>
<dbReference type="GO" id="GO:0051083">
    <property type="term" value="P:'de novo' cotranslational protein folding"/>
    <property type="evidence" value="ECO:0007669"/>
    <property type="project" value="TreeGrafter"/>
</dbReference>
<evidence type="ECO:0000313" key="4">
    <source>
        <dbReference type="EMBL" id="KAK7680469.1"/>
    </source>
</evidence>
<keyword evidence="5" id="KW-1185">Reference proteome</keyword>